<feature type="domain" description="N-acetyltransferase" evidence="1">
    <location>
        <begin position="9"/>
        <end position="161"/>
    </location>
</feature>
<reference evidence="2 3" key="1">
    <citation type="journal article" date="2019" name="Int. J. Syst. Evol. Microbiol.">
        <title>The Global Catalogue of Microorganisms (GCM) 10K type strain sequencing project: providing services to taxonomists for standard genome sequencing and annotation.</title>
        <authorList>
            <consortium name="The Broad Institute Genomics Platform"/>
            <consortium name="The Broad Institute Genome Sequencing Center for Infectious Disease"/>
            <person name="Wu L."/>
            <person name="Ma J."/>
        </authorList>
    </citation>
    <scope>NUCLEOTIDE SEQUENCE [LARGE SCALE GENOMIC DNA]</scope>
    <source>
        <strain evidence="2 3">JCM 15628</strain>
    </source>
</reference>
<dbReference type="SUPFAM" id="SSF55729">
    <property type="entry name" value="Acyl-CoA N-acyltransferases (Nat)"/>
    <property type="match status" value="1"/>
</dbReference>
<proteinExistence type="predicted"/>
<dbReference type="InterPro" id="IPR016181">
    <property type="entry name" value="Acyl_CoA_acyltransferase"/>
</dbReference>
<evidence type="ECO:0000259" key="1">
    <source>
        <dbReference type="PROSITE" id="PS51186"/>
    </source>
</evidence>
<organism evidence="2 3">
    <name type="scientific">Terrabacter lapilli</name>
    <dbReference type="NCBI Taxonomy" id="436231"/>
    <lineage>
        <taxon>Bacteria</taxon>
        <taxon>Bacillati</taxon>
        <taxon>Actinomycetota</taxon>
        <taxon>Actinomycetes</taxon>
        <taxon>Micrococcales</taxon>
        <taxon>Intrasporangiaceae</taxon>
        <taxon>Terrabacter</taxon>
    </lineage>
</organism>
<dbReference type="Proteomes" id="UP001500013">
    <property type="component" value="Unassembled WGS sequence"/>
</dbReference>
<evidence type="ECO:0000313" key="2">
    <source>
        <dbReference type="EMBL" id="GAA1980316.1"/>
    </source>
</evidence>
<comment type="caution">
    <text evidence="2">The sequence shown here is derived from an EMBL/GenBank/DDBJ whole genome shotgun (WGS) entry which is preliminary data.</text>
</comment>
<name>A0ABN2S5A4_9MICO</name>
<accession>A0ABN2S5A4</accession>
<dbReference type="EMBL" id="BAAAPU010000007">
    <property type="protein sequence ID" value="GAA1980316.1"/>
    <property type="molecule type" value="Genomic_DNA"/>
</dbReference>
<dbReference type="InterPro" id="IPR000182">
    <property type="entry name" value="GNAT_dom"/>
</dbReference>
<dbReference type="InterPro" id="IPR051908">
    <property type="entry name" value="Ribosomal_N-acetyltransferase"/>
</dbReference>
<dbReference type="PROSITE" id="PS51186">
    <property type="entry name" value="GNAT"/>
    <property type="match status" value="1"/>
</dbReference>
<keyword evidence="3" id="KW-1185">Reference proteome</keyword>
<sequence>MTDLCTERLTLRAIDVDEAERIVARRPGPHDSWAPDFPFDGDVIGATMFLRAIAAHGDQRPFGHYVIARTADGQAIGGIGFKGPPEDGTAEIGYGLAPSGRGSGFAAEAARALVDLAREHGLSRVVADTDRDNVPSQRTLERAGFTRTGADGDLYRWTLAL</sequence>
<dbReference type="PANTHER" id="PTHR43441">
    <property type="entry name" value="RIBOSOMAL-PROTEIN-SERINE ACETYLTRANSFERASE"/>
    <property type="match status" value="1"/>
</dbReference>
<gene>
    <name evidence="2" type="ORF">GCM10009817_21430</name>
</gene>
<dbReference type="RefSeq" id="WP_344061747.1">
    <property type="nucleotide sequence ID" value="NZ_BAAAPU010000007.1"/>
</dbReference>
<dbReference type="CDD" id="cd04301">
    <property type="entry name" value="NAT_SF"/>
    <property type="match status" value="1"/>
</dbReference>
<dbReference type="Gene3D" id="3.40.630.30">
    <property type="match status" value="1"/>
</dbReference>
<dbReference type="Pfam" id="PF13302">
    <property type="entry name" value="Acetyltransf_3"/>
    <property type="match status" value="1"/>
</dbReference>
<dbReference type="PANTHER" id="PTHR43441:SF6">
    <property type="entry name" value="N-ACETYLTRANSFERASE DOMAIN-CONTAINING PROTEIN"/>
    <property type="match status" value="1"/>
</dbReference>
<evidence type="ECO:0000313" key="3">
    <source>
        <dbReference type="Proteomes" id="UP001500013"/>
    </source>
</evidence>
<protein>
    <recommendedName>
        <fullName evidence="1">N-acetyltransferase domain-containing protein</fullName>
    </recommendedName>
</protein>